<dbReference type="PANTHER" id="PTHR46825:SF9">
    <property type="entry name" value="BETA-LACTAMASE-RELATED DOMAIN-CONTAINING PROTEIN"/>
    <property type="match status" value="1"/>
</dbReference>
<dbReference type="InterPro" id="IPR050491">
    <property type="entry name" value="AmpC-like"/>
</dbReference>
<dbReference type="RefSeq" id="WP_088463579.1">
    <property type="nucleotide sequence ID" value="NZ_NIRR01000006.1"/>
</dbReference>
<dbReference type="OrthoDB" id="9793489at2"/>
<dbReference type="InterPro" id="IPR001466">
    <property type="entry name" value="Beta-lactam-related"/>
</dbReference>
<evidence type="ECO:0000313" key="4">
    <source>
        <dbReference type="Proteomes" id="UP000197277"/>
    </source>
</evidence>
<name>A0A246FMT1_9BACT</name>
<dbReference type="EMBL" id="NIRR01000006">
    <property type="protein sequence ID" value="OWP64048.1"/>
    <property type="molecule type" value="Genomic_DNA"/>
</dbReference>
<gene>
    <name evidence="3" type="ORF">CDA63_06175</name>
</gene>
<dbReference type="Pfam" id="PF00144">
    <property type="entry name" value="Beta-lactamase"/>
    <property type="match status" value="1"/>
</dbReference>
<dbReference type="InterPro" id="IPR012338">
    <property type="entry name" value="Beta-lactam/transpept-like"/>
</dbReference>
<feature type="signal peptide" evidence="1">
    <location>
        <begin position="1"/>
        <end position="17"/>
    </location>
</feature>
<organism evidence="3 4">
    <name type="scientific">Hymenobacter amundsenii</name>
    <dbReference type="NCBI Taxonomy" id="2006685"/>
    <lineage>
        <taxon>Bacteria</taxon>
        <taxon>Pseudomonadati</taxon>
        <taxon>Bacteroidota</taxon>
        <taxon>Cytophagia</taxon>
        <taxon>Cytophagales</taxon>
        <taxon>Hymenobacteraceae</taxon>
        <taxon>Hymenobacter</taxon>
    </lineage>
</organism>
<evidence type="ECO:0000256" key="1">
    <source>
        <dbReference type="SAM" id="SignalP"/>
    </source>
</evidence>
<accession>A0A246FMT1</accession>
<protein>
    <recommendedName>
        <fullName evidence="2">Beta-lactamase-related domain-containing protein</fullName>
    </recommendedName>
</protein>
<dbReference type="Gene3D" id="3.40.710.10">
    <property type="entry name" value="DD-peptidase/beta-lactamase superfamily"/>
    <property type="match status" value="1"/>
</dbReference>
<evidence type="ECO:0000313" key="3">
    <source>
        <dbReference type="EMBL" id="OWP64048.1"/>
    </source>
</evidence>
<reference evidence="3 4" key="1">
    <citation type="submission" date="2017-06" db="EMBL/GenBank/DDBJ databases">
        <title>Hymenobacter amundsenii sp. nov. isolated from regoliths in Antarctica.</title>
        <authorList>
            <person name="Sedlacek I."/>
            <person name="Kralova S."/>
            <person name="Pantucek R."/>
            <person name="Svec P."/>
            <person name="Holochova P."/>
            <person name="Stankova E."/>
            <person name="Vrbovska V."/>
            <person name="Busse H.-J."/>
        </authorList>
    </citation>
    <scope>NUCLEOTIDE SEQUENCE [LARGE SCALE GENOMIC DNA]</scope>
    <source>
        <strain evidence="3 4">CCM 8682</strain>
    </source>
</reference>
<feature type="chain" id="PRO_5012941749" description="Beta-lactamase-related domain-containing protein" evidence="1">
    <location>
        <begin position="18"/>
        <end position="349"/>
    </location>
</feature>
<dbReference type="SUPFAM" id="SSF56601">
    <property type="entry name" value="beta-lactamase/transpeptidase-like"/>
    <property type="match status" value="1"/>
</dbReference>
<dbReference type="AlphaFoldDB" id="A0A246FMT1"/>
<evidence type="ECO:0000259" key="2">
    <source>
        <dbReference type="Pfam" id="PF00144"/>
    </source>
</evidence>
<sequence>MRYLLLVLLLLPWPVAAQHPVEDILAAEAAAGRFSGAALVVQHGRVVARVNRGRANWQFAVPVTDSTRFPIASMTKTLTALLVLQLQEQGRLKLTDKAAAYLPDLPPDCRNVTLLSLLTHYSGLKNEPVNVYTTRLPTAEFVRTYVVRDEAKPTPVFNYNNVDYILLTRVLEVVSGKSFPVLLQEAILTPLDMKNTGVLTDSRIVPNLAYGYHNYTFGEGNPKEPLQNDSRELSNYAGAGAVYSTVGDLAKLVEALQTNRLLRPQTTQRLLTQPQQPDFLDYTRGRPTIGFYYNDRTFPRPVLERRGSIDGFNSLLLTTPDFTTAVIILCNTDTGDLEKIGDAVYGAIK</sequence>
<proteinExistence type="predicted"/>
<keyword evidence="4" id="KW-1185">Reference proteome</keyword>
<dbReference type="Proteomes" id="UP000197277">
    <property type="component" value="Unassembled WGS sequence"/>
</dbReference>
<feature type="domain" description="Beta-lactamase-related" evidence="2">
    <location>
        <begin position="25"/>
        <end position="338"/>
    </location>
</feature>
<keyword evidence="1" id="KW-0732">Signal</keyword>
<dbReference type="PANTHER" id="PTHR46825">
    <property type="entry name" value="D-ALANYL-D-ALANINE-CARBOXYPEPTIDASE/ENDOPEPTIDASE AMPH"/>
    <property type="match status" value="1"/>
</dbReference>
<comment type="caution">
    <text evidence="3">The sequence shown here is derived from an EMBL/GenBank/DDBJ whole genome shotgun (WGS) entry which is preliminary data.</text>
</comment>